<evidence type="ECO:0000256" key="2">
    <source>
        <dbReference type="ARBA" id="ARBA00023125"/>
    </source>
</evidence>
<comment type="caution">
    <text evidence="6">The sequence shown here is derived from an EMBL/GenBank/DDBJ whole genome shotgun (WGS) entry which is preliminary data.</text>
</comment>
<dbReference type="GO" id="GO:0000976">
    <property type="term" value="F:transcription cis-regulatory region binding"/>
    <property type="evidence" value="ECO:0007669"/>
    <property type="project" value="TreeGrafter"/>
</dbReference>
<dbReference type="PRINTS" id="PR00455">
    <property type="entry name" value="HTHTETR"/>
</dbReference>
<keyword evidence="2 4" id="KW-0238">DNA-binding</keyword>
<proteinExistence type="predicted"/>
<dbReference type="Pfam" id="PF21943">
    <property type="entry name" value="TetR_C_46"/>
    <property type="match status" value="1"/>
</dbReference>
<evidence type="ECO:0000313" key="7">
    <source>
        <dbReference type="Proteomes" id="UP000008366"/>
    </source>
</evidence>
<dbReference type="Gene3D" id="1.10.357.10">
    <property type="entry name" value="Tetracycline Repressor, domain 2"/>
    <property type="match status" value="1"/>
</dbReference>
<dbReference type="STRING" id="1184609.KILIM_058_00320"/>
<evidence type="ECO:0000256" key="4">
    <source>
        <dbReference type="PROSITE-ProRule" id="PRU00335"/>
    </source>
</evidence>
<evidence type="ECO:0000256" key="3">
    <source>
        <dbReference type="ARBA" id="ARBA00023163"/>
    </source>
</evidence>
<keyword evidence="7" id="KW-1185">Reference proteome</keyword>
<accession>K6WD22</accession>
<keyword evidence="3" id="KW-0804">Transcription</keyword>
<name>K6WD22_9MICO</name>
<dbReference type="eggNOG" id="COG1309">
    <property type="taxonomic scope" value="Bacteria"/>
</dbReference>
<dbReference type="GO" id="GO:0003700">
    <property type="term" value="F:DNA-binding transcription factor activity"/>
    <property type="evidence" value="ECO:0007669"/>
    <property type="project" value="TreeGrafter"/>
</dbReference>
<dbReference type="Proteomes" id="UP000008366">
    <property type="component" value="Unassembled WGS sequence"/>
</dbReference>
<dbReference type="EMBL" id="BAHD01000058">
    <property type="protein sequence ID" value="GAB97180.1"/>
    <property type="molecule type" value="Genomic_DNA"/>
</dbReference>
<dbReference type="AlphaFoldDB" id="K6WD22"/>
<dbReference type="GO" id="GO:0045892">
    <property type="term" value="P:negative regulation of DNA-templated transcription"/>
    <property type="evidence" value="ECO:0007669"/>
    <property type="project" value="UniProtKB-ARBA"/>
</dbReference>
<dbReference type="PANTHER" id="PTHR30055:SF160">
    <property type="entry name" value="TRANSCRIPTIONAL REGULATORY PROTEIN (PROBABLY ASNC-FAMILY)-RELATED"/>
    <property type="match status" value="1"/>
</dbReference>
<feature type="DNA-binding region" description="H-T-H motif" evidence="4">
    <location>
        <begin position="42"/>
        <end position="61"/>
    </location>
</feature>
<gene>
    <name evidence="6" type="ORF">KILIM_058_00320</name>
</gene>
<evidence type="ECO:0000259" key="5">
    <source>
        <dbReference type="PROSITE" id="PS50977"/>
    </source>
</evidence>
<dbReference type="InterPro" id="IPR050109">
    <property type="entry name" value="HTH-type_TetR-like_transc_reg"/>
</dbReference>
<dbReference type="SUPFAM" id="SSF46689">
    <property type="entry name" value="Homeodomain-like"/>
    <property type="match status" value="1"/>
</dbReference>
<sequence length="214" mass="23148">MAIDDERPAAPSRTRLPRSARRAQLLAAAQAVFVESGYHAAGMDEIAEQAGVSKPVLYQHFPGKRELYLALLDKADEAIVAEVLSGMDVSRDNKERVVATISAYFAFVAREGAAYRLVFESDLVNDPQVRSRIDAVQEHCAQAVAAVIRTDTDCSQAQALLLATGVVGMAQIAARQWLSSGEQMPQEEAVRLVAQLAWRGMRGLPRTGSDPAAN</sequence>
<evidence type="ECO:0000256" key="1">
    <source>
        <dbReference type="ARBA" id="ARBA00023015"/>
    </source>
</evidence>
<dbReference type="InterPro" id="IPR001647">
    <property type="entry name" value="HTH_TetR"/>
</dbReference>
<keyword evidence="1" id="KW-0805">Transcription regulation</keyword>
<dbReference type="InterPro" id="IPR036271">
    <property type="entry name" value="Tet_transcr_reg_TetR-rel_C_sf"/>
</dbReference>
<dbReference type="SUPFAM" id="SSF48498">
    <property type="entry name" value="Tetracyclin repressor-like, C-terminal domain"/>
    <property type="match status" value="1"/>
</dbReference>
<dbReference type="RefSeq" id="WP_006593712.1">
    <property type="nucleotide sequence ID" value="NZ_BAHD01000058.1"/>
</dbReference>
<dbReference type="InterPro" id="IPR054129">
    <property type="entry name" value="DesT_TetR_C"/>
</dbReference>
<evidence type="ECO:0000313" key="6">
    <source>
        <dbReference type="EMBL" id="GAB97180.1"/>
    </source>
</evidence>
<dbReference type="FunFam" id="1.10.10.60:FF:000141">
    <property type="entry name" value="TetR family transcriptional regulator"/>
    <property type="match status" value="1"/>
</dbReference>
<dbReference type="InterPro" id="IPR009057">
    <property type="entry name" value="Homeodomain-like_sf"/>
</dbReference>
<dbReference type="PANTHER" id="PTHR30055">
    <property type="entry name" value="HTH-TYPE TRANSCRIPTIONAL REGULATOR RUTR"/>
    <property type="match status" value="1"/>
</dbReference>
<protein>
    <submittedName>
        <fullName evidence="6">Putative TetR family transcriptional regulator</fullName>
    </submittedName>
</protein>
<reference evidence="6 7" key="1">
    <citation type="submission" date="2012-08" db="EMBL/GenBank/DDBJ databases">
        <title>Whole genome shotgun sequence of Kineosphaera limosa NBRC 100340.</title>
        <authorList>
            <person name="Yoshida I."/>
            <person name="Isaki S."/>
            <person name="Hosoyama A."/>
            <person name="Tsuchikane K."/>
            <person name="Katsumata H."/>
            <person name="Ando Y."/>
            <person name="Ohji S."/>
            <person name="Hamada M."/>
            <person name="Tamura T."/>
            <person name="Yamazoe A."/>
            <person name="Yamazaki S."/>
            <person name="Fujita N."/>
        </authorList>
    </citation>
    <scope>NUCLEOTIDE SEQUENCE [LARGE SCALE GENOMIC DNA]</scope>
    <source>
        <strain evidence="6 7">NBRC 100340</strain>
    </source>
</reference>
<feature type="domain" description="HTH tetR-type" evidence="5">
    <location>
        <begin position="19"/>
        <end position="79"/>
    </location>
</feature>
<dbReference type="Pfam" id="PF00440">
    <property type="entry name" value="TetR_N"/>
    <property type="match status" value="1"/>
</dbReference>
<organism evidence="6 7">
    <name type="scientific">Kineosphaera limosa NBRC 100340</name>
    <dbReference type="NCBI Taxonomy" id="1184609"/>
    <lineage>
        <taxon>Bacteria</taxon>
        <taxon>Bacillati</taxon>
        <taxon>Actinomycetota</taxon>
        <taxon>Actinomycetes</taxon>
        <taxon>Micrococcales</taxon>
        <taxon>Dermatophilaceae</taxon>
        <taxon>Kineosphaera</taxon>
    </lineage>
</organism>
<dbReference type="PROSITE" id="PS50977">
    <property type="entry name" value="HTH_TETR_2"/>
    <property type="match status" value="1"/>
</dbReference>